<evidence type="ECO:0008006" key="3">
    <source>
        <dbReference type="Google" id="ProtNLM"/>
    </source>
</evidence>
<reference evidence="1" key="1">
    <citation type="submission" date="2023-05" db="EMBL/GenBank/DDBJ databases">
        <title>Anaerotaeda fermentans gen. nov., sp. nov., a novel anaerobic planctomycete of the new family within the order Sedimentisphaerales isolated from Taman Peninsula, Russia.</title>
        <authorList>
            <person name="Khomyakova M.A."/>
            <person name="Merkel A.Y."/>
            <person name="Slobodkin A.I."/>
        </authorList>
    </citation>
    <scope>NUCLEOTIDE SEQUENCE</scope>
    <source>
        <strain evidence="1">M17dextr</strain>
    </source>
</reference>
<accession>A0AAW6U3W7</accession>
<comment type="caution">
    <text evidence="1">The sequence shown here is derived from an EMBL/GenBank/DDBJ whole genome shotgun (WGS) entry which is preliminary data.</text>
</comment>
<dbReference type="RefSeq" id="WP_349246201.1">
    <property type="nucleotide sequence ID" value="NZ_JASCXX010000024.1"/>
</dbReference>
<dbReference type="EMBL" id="JASCXX010000024">
    <property type="protein sequence ID" value="MDI6450791.1"/>
    <property type="molecule type" value="Genomic_DNA"/>
</dbReference>
<dbReference type="AlphaFoldDB" id="A0AAW6U3W7"/>
<protein>
    <recommendedName>
        <fullName evidence="3">HNH endonuclease</fullName>
    </recommendedName>
</protein>
<evidence type="ECO:0000313" key="1">
    <source>
        <dbReference type="EMBL" id="MDI6450791.1"/>
    </source>
</evidence>
<proteinExistence type="predicted"/>
<keyword evidence="2" id="KW-1185">Reference proteome</keyword>
<sequence>MIEITTHQKAQDVARLGFCYVCGQDFSDDRKRTSDHVPPKSIFRSEDRDWPLILPAHEKCNSDYSKVDEQAMGLIGLLHPERPRQVPARTTIVGIAERDGRPAAVLLAGLKLRPMITKIFRACHTALYRVFMPLKTKNLILTPLLELDPKTRQPIPHTLLPQHQMACKILKDNRRIGNVDRVHANNRRFRFEVVWGTCDDGWRHFAAFAIDIYNWHLLGNRAIGHPQGCIGMHFSNDPIPPNASVVPTIELPFTWSEPLNPFEE</sequence>
<organism evidence="1 2">
    <name type="scientific">Anaerobaca lacustris</name>
    <dbReference type="NCBI Taxonomy" id="3044600"/>
    <lineage>
        <taxon>Bacteria</taxon>
        <taxon>Pseudomonadati</taxon>
        <taxon>Planctomycetota</taxon>
        <taxon>Phycisphaerae</taxon>
        <taxon>Sedimentisphaerales</taxon>
        <taxon>Anaerobacaceae</taxon>
        <taxon>Anaerobaca</taxon>
    </lineage>
</organism>
<gene>
    <name evidence="1" type="ORF">QJ522_17155</name>
</gene>
<dbReference type="Proteomes" id="UP001431776">
    <property type="component" value="Unassembled WGS sequence"/>
</dbReference>
<evidence type="ECO:0000313" key="2">
    <source>
        <dbReference type="Proteomes" id="UP001431776"/>
    </source>
</evidence>
<name>A0AAW6U3W7_9BACT</name>